<accession>A0AAD6WRF5</accession>
<dbReference type="EMBL" id="JARJCM010000212">
    <property type="protein sequence ID" value="KAJ7022295.1"/>
    <property type="molecule type" value="Genomic_DNA"/>
</dbReference>
<organism evidence="1 2">
    <name type="scientific">Mycena alexandri</name>
    <dbReference type="NCBI Taxonomy" id="1745969"/>
    <lineage>
        <taxon>Eukaryota</taxon>
        <taxon>Fungi</taxon>
        <taxon>Dikarya</taxon>
        <taxon>Basidiomycota</taxon>
        <taxon>Agaricomycotina</taxon>
        <taxon>Agaricomycetes</taxon>
        <taxon>Agaricomycetidae</taxon>
        <taxon>Agaricales</taxon>
        <taxon>Marasmiineae</taxon>
        <taxon>Mycenaceae</taxon>
        <taxon>Mycena</taxon>
    </lineage>
</organism>
<name>A0AAD6WRF5_9AGAR</name>
<reference evidence="1" key="1">
    <citation type="submission" date="2023-03" db="EMBL/GenBank/DDBJ databases">
        <title>Massive genome expansion in bonnet fungi (Mycena s.s.) driven by repeated elements and novel gene families across ecological guilds.</title>
        <authorList>
            <consortium name="Lawrence Berkeley National Laboratory"/>
            <person name="Harder C.B."/>
            <person name="Miyauchi S."/>
            <person name="Viragh M."/>
            <person name="Kuo A."/>
            <person name="Thoen E."/>
            <person name="Andreopoulos B."/>
            <person name="Lu D."/>
            <person name="Skrede I."/>
            <person name="Drula E."/>
            <person name="Henrissat B."/>
            <person name="Morin E."/>
            <person name="Kohler A."/>
            <person name="Barry K."/>
            <person name="LaButti K."/>
            <person name="Morin E."/>
            <person name="Salamov A."/>
            <person name="Lipzen A."/>
            <person name="Mereny Z."/>
            <person name="Hegedus B."/>
            <person name="Baldrian P."/>
            <person name="Stursova M."/>
            <person name="Weitz H."/>
            <person name="Taylor A."/>
            <person name="Grigoriev I.V."/>
            <person name="Nagy L.G."/>
            <person name="Martin F."/>
            <person name="Kauserud H."/>
        </authorList>
    </citation>
    <scope>NUCLEOTIDE SEQUENCE</scope>
    <source>
        <strain evidence="1">CBHHK200</strain>
    </source>
</reference>
<sequence>TAVVVRSSWSVTNVPPTGLTDITVPLTIVQTNHTSGFMLAQQFGFVGVESVDSVGGYIGLEPRRDHGGKSILHATFASSVPGTTTTDANCCRGA</sequence>
<dbReference type="Proteomes" id="UP001218188">
    <property type="component" value="Unassembled WGS sequence"/>
</dbReference>
<keyword evidence="2" id="KW-1185">Reference proteome</keyword>
<proteinExistence type="predicted"/>
<protein>
    <submittedName>
        <fullName evidence="1">Uncharacterized protein</fullName>
    </submittedName>
</protein>
<feature type="non-terminal residue" evidence="1">
    <location>
        <position position="94"/>
    </location>
</feature>
<feature type="non-terminal residue" evidence="1">
    <location>
        <position position="1"/>
    </location>
</feature>
<dbReference type="AlphaFoldDB" id="A0AAD6WRF5"/>
<evidence type="ECO:0000313" key="1">
    <source>
        <dbReference type="EMBL" id="KAJ7022295.1"/>
    </source>
</evidence>
<gene>
    <name evidence="1" type="ORF">C8F04DRAFT_934670</name>
</gene>
<comment type="caution">
    <text evidence="1">The sequence shown here is derived from an EMBL/GenBank/DDBJ whole genome shotgun (WGS) entry which is preliminary data.</text>
</comment>
<evidence type="ECO:0000313" key="2">
    <source>
        <dbReference type="Proteomes" id="UP001218188"/>
    </source>
</evidence>